<keyword evidence="1" id="KW-1133">Transmembrane helix</keyword>
<accession>A0A7W3JUQ9</accession>
<dbReference type="Proteomes" id="UP000524237">
    <property type="component" value="Unassembled WGS sequence"/>
</dbReference>
<comment type="caution">
    <text evidence="2">The sequence shown here is derived from an EMBL/GenBank/DDBJ whole genome shotgun (WGS) entry which is preliminary data.</text>
</comment>
<sequence length="126" mass="13392">MQWVCAIDNLDDMPVKTKTQGATRSLAVAACTVLLGLLLLWLAQPVLPGWACAASHPRVCPAQLLPVRASLISSGLLVALLAIVLVGLLLRPRANRWLSNMSHSAVVAVPVILALTVVAHFHIPQP</sequence>
<proteinExistence type="predicted"/>
<reference evidence="2 3" key="1">
    <citation type="submission" date="2020-07" db="EMBL/GenBank/DDBJ databases">
        <title>Sequencing the genomes of 1000 actinobacteria strains.</title>
        <authorList>
            <person name="Klenk H.-P."/>
        </authorList>
    </citation>
    <scope>NUCLEOTIDE SEQUENCE [LARGE SCALE GENOMIC DNA]</scope>
    <source>
        <strain evidence="2 3">DSM 23737</strain>
    </source>
</reference>
<keyword evidence="3" id="KW-1185">Reference proteome</keyword>
<name>A0A7W3JUQ9_9MICO</name>
<feature type="transmembrane region" description="Helical" evidence="1">
    <location>
        <begin position="67"/>
        <end position="90"/>
    </location>
</feature>
<gene>
    <name evidence="2" type="ORF">FB555_001679</name>
</gene>
<evidence type="ECO:0000256" key="1">
    <source>
        <dbReference type="SAM" id="Phobius"/>
    </source>
</evidence>
<dbReference type="AlphaFoldDB" id="A0A7W3JUQ9"/>
<keyword evidence="1" id="KW-0812">Transmembrane</keyword>
<evidence type="ECO:0000313" key="3">
    <source>
        <dbReference type="Proteomes" id="UP000524237"/>
    </source>
</evidence>
<keyword evidence="1" id="KW-0472">Membrane</keyword>
<protein>
    <submittedName>
        <fullName evidence="2">Putative membrane protein</fullName>
    </submittedName>
</protein>
<feature type="transmembrane region" description="Helical" evidence="1">
    <location>
        <begin position="102"/>
        <end position="123"/>
    </location>
</feature>
<organism evidence="2 3">
    <name type="scientific">Alpinimonas psychrophila</name>
    <dbReference type="NCBI Taxonomy" id="748908"/>
    <lineage>
        <taxon>Bacteria</taxon>
        <taxon>Bacillati</taxon>
        <taxon>Actinomycetota</taxon>
        <taxon>Actinomycetes</taxon>
        <taxon>Micrococcales</taxon>
        <taxon>Microbacteriaceae</taxon>
        <taxon>Alpinimonas</taxon>
    </lineage>
</organism>
<evidence type="ECO:0000313" key="2">
    <source>
        <dbReference type="EMBL" id="MBA8829570.1"/>
    </source>
</evidence>
<dbReference type="EMBL" id="JACGWU010000005">
    <property type="protein sequence ID" value="MBA8829570.1"/>
    <property type="molecule type" value="Genomic_DNA"/>
</dbReference>
<feature type="transmembrane region" description="Helical" evidence="1">
    <location>
        <begin position="26"/>
        <end position="47"/>
    </location>
</feature>